<dbReference type="GO" id="GO:0022857">
    <property type="term" value="F:transmembrane transporter activity"/>
    <property type="evidence" value="ECO:0007669"/>
    <property type="project" value="InterPro"/>
</dbReference>
<dbReference type="PANTHER" id="PTHR43702:SF3">
    <property type="entry name" value="PROTEIN TSGA"/>
    <property type="match status" value="1"/>
</dbReference>
<feature type="transmembrane region" description="Helical" evidence="4">
    <location>
        <begin position="373"/>
        <end position="390"/>
    </location>
</feature>
<keyword evidence="4" id="KW-1133">Transmembrane helix</keyword>
<accession>A0A367IVS7</accession>
<comment type="caution">
    <text evidence="6">The sequence shown here is derived from an EMBL/GenBank/DDBJ whole genome shotgun (WGS) entry which is preliminary data.</text>
</comment>
<dbReference type="AlphaFoldDB" id="A0A367IVS7"/>
<comment type="subcellular location">
    <subcellularLocation>
        <location evidence="1">Cell inner membrane</location>
        <topology evidence="1">Multi-pass membrane protein</topology>
    </subcellularLocation>
</comment>
<evidence type="ECO:0000256" key="1">
    <source>
        <dbReference type="ARBA" id="ARBA00004429"/>
    </source>
</evidence>
<feature type="region of interest" description="Disordered" evidence="3">
    <location>
        <begin position="439"/>
        <end position="461"/>
    </location>
</feature>
<dbReference type="Proteomes" id="UP000253551">
    <property type="component" value="Unassembled WGS sequence"/>
</dbReference>
<protein>
    <recommendedName>
        <fullName evidence="5">Major facilitator superfamily (MFS) profile domain-containing protein</fullName>
    </recommendedName>
</protein>
<proteinExistence type="predicted"/>
<evidence type="ECO:0000313" key="7">
    <source>
        <dbReference type="Proteomes" id="UP000253551"/>
    </source>
</evidence>
<feature type="compositionally biased region" description="Basic and acidic residues" evidence="3">
    <location>
        <begin position="447"/>
        <end position="461"/>
    </location>
</feature>
<evidence type="ECO:0000256" key="4">
    <source>
        <dbReference type="SAM" id="Phobius"/>
    </source>
</evidence>
<sequence length="461" mass="50091">MFKKFKSKSNDDSRHDPETNEIKRPSYLVPGILVTTLFFLWGFSYGLLDTLNKHFRNVLGISTTQSTYMQVAYFGAYFIFSIPASLINKKFGYKRAMIFGLVLYVIGALCFYPSATYLSFGGFVGALFVIACGLSTLETCANTYIAIIGSRESASVRINIAQAFNGLASTIAPVVASYAFFGGSEDDTSEASSNLDSVKWCYIGVACGVSVIAVLFCFANIPEVDEEAIMAEDTKNTGEIARRAHLYSPHILLGSLTMFMYVGAQVSVASMFMFYTAEVGQMADSKGSIILSIGMACFTVGRFVSAILLKKFRADHLMAAFSVGAIIATVFVIAMKTPATSYALLVVLFFESTMFPTIFSLGTKDLGRNHKRGSAMVIMGVSGGAVLPPIQAVAHDHANVNISYIIPLIAFVVVLFYSLVGSKWIMYVDDEIQVIHDGDSEDLSSGSEKKPSVMEIENKGM</sequence>
<dbReference type="SUPFAM" id="SSF103473">
    <property type="entry name" value="MFS general substrate transporter"/>
    <property type="match status" value="1"/>
</dbReference>
<name>A0A367IVS7_RHIST</name>
<dbReference type="PANTHER" id="PTHR43702">
    <property type="entry name" value="L-FUCOSE-PROTON SYMPORTER"/>
    <property type="match status" value="1"/>
</dbReference>
<reference evidence="6 7" key="1">
    <citation type="journal article" date="2018" name="G3 (Bethesda)">
        <title>Phylogenetic and Phylogenomic Definition of Rhizopus Species.</title>
        <authorList>
            <person name="Gryganskyi A.P."/>
            <person name="Golan J."/>
            <person name="Dolatabadi S."/>
            <person name="Mondo S."/>
            <person name="Robb S."/>
            <person name="Idnurm A."/>
            <person name="Muszewska A."/>
            <person name="Steczkiewicz K."/>
            <person name="Masonjones S."/>
            <person name="Liao H.L."/>
            <person name="Gajdeczka M.T."/>
            <person name="Anike F."/>
            <person name="Vuek A."/>
            <person name="Anishchenko I.M."/>
            <person name="Voigt K."/>
            <person name="de Hoog G.S."/>
            <person name="Smith M.E."/>
            <person name="Heitman J."/>
            <person name="Vilgalys R."/>
            <person name="Stajich J.E."/>
        </authorList>
    </citation>
    <scope>NUCLEOTIDE SEQUENCE [LARGE SCALE GENOMIC DNA]</scope>
    <source>
        <strain evidence="6 7">LSU 92-RS-03</strain>
    </source>
</reference>
<keyword evidence="4" id="KW-0812">Transmembrane</keyword>
<dbReference type="InterPro" id="IPR011701">
    <property type="entry name" value="MFS"/>
</dbReference>
<keyword evidence="2" id="KW-1003">Cell membrane</keyword>
<dbReference type="InterPro" id="IPR036259">
    <property type="entry name" value="MFS_trans_sf"/>
</dbReference>
<feature type="transmembrane region" description="Helical" evidence="4">
    <location>
        <begin position="341"/>
        <end position="361"/>
    </location>
</feature>
<feature type="transmembrane region" description="Helical" evidence="4">
    <location>
        <begin position="200"/>
        <end position="221"/>
    </location>
</feature>
<feature type="transmembrane region" description="Helical" evidence="4">
    <location>
        <begin position="160"/>
        <end position="180"/>
    </location>
</feature>
<feature type="transmembrane region" description="Helical" evidence="4">
    <location>
        <begin position="289"/>
        <end position="309"/>
    </location>
</feature>
<feature type="transmembrane region" description="Helical" evidence="4">
    <location>
        <begin position="316"/>
        <end position="335"/>
    </location>
</feature>
<dbReference type="Gene3D" id="1.20.1250.20">
    <property type="entry name" value="MFS general substrate transporter like domains"/>
    <property type="match status" value="2"/>
</dbReference>
<evidence type="ECO:0000256" key="2">
    <source>
        <dbReference type="ARBA" id="ARBA00022475"/>
    </source>
</evidence>
<organism evidence="6 7">
    <name type="scientific">Rhizopus stolonifer</name>
    <name type="common">Rhizopus nigricans</name>
    <dbReference type="NCBI Taxonomy" id="4846"/>
    <lineage>
        <taxon>Eukaryota</taxon>
        <taxon>Fungi</taxon>
        <taxon>Fungi incertae sedis</taxon>
        <taxon>Mucoromycota</taxon>
        <taxon>Mucoromycotina</taxon>
        <taxon>Mucoromycetes</taxon>
        <taxon>Mucorales</taxon>
        <taxon>Mucorineae</taxon>
        <taxon>Rhizopodaceae</taxon>
        <taxon>Rhizopus</taxon>
    </lineage>
</organism>
<dbReference type="InterPro" id="IPR020846">
    <property type="entry name" value="MFS_dom"/>
</dbReference>
<evidence type="ECO:0000313" key="6">
    <source>
        <dbReference type="EMBL" id="RCH81719.1"/>
    </source>
</evidence>
<keyword evidence="4" id="KW-0472">Membrane</keyword>
<dbReference type="OrthoDB" id="546893at2759"/>
<dbReference type="GO" id="GO:0005886">
    <property type="term" value="C:plasma membrane"/>
    <property type="evidence" value="ECO:0007669"/>
    <property type="project" value="UniProtKB-SubCell"/>
</dbReference>
<feature type="transmembrane region" description="Helical" evidence="4">
    <location>
        <begin position="402"/>
        <end position="420"/>
    </location>
</feature>
<dbReference type="EMBL" id="PJQM01005396">
    <property type="protein sequence ID" value="RCH81719.1"/>
    <property type="molecule type" value="Genomic_DNA"/>
</dbReference>
<evidence type="ECO:0000256" key="3">
    <source>
        <dbReference type="SAM" id="MobiDB-lite"/>
    </source>
</evidence>
<feature type="domain" description="Major facilitator superfamily (MFS) profile" evidence="5">
    <location>
        <begin position="30"/>
        <end position="433"/>
    </location>
</feature>
<dbReference type="STRING" id="4846.A0A367IVS7"/>
<feature type="transmembrane region" description="Helical" evidence="4">
    <location>
        <begin position="27"/>
        <end position="48"/>
    </location>
</feature>
<dbReference type="InterPro" id="IPR050375">
    <property type="entry name" value="MFS_TsgA-like"/>
</dbReference>
<keyword evidence="7" id="KW-1185">Reference proteome</keyword>
<feature type="transmembrane region" description="Helical" evidence="4">
    <location>
        <begin position="98"/>
        <end position="120"/>
    </location>
</feature>
<gene>
    <name evidence="6" type="ORF">CU098_003642</name>
</gene>
<dbReference type="CDD" id="cd17394">
    <property type="entry name" value="MFS_FucP_like"/>
    <property type="match status" value="1"/>
</dbReference>
<feature type="transmembrane region" description="Helical" evidence="4">
    <location>
        <begin position="126"/>
        <end position="148"/>
    </location>
</feature>
<feature type="transmembrane region" description="Helical" evidence="4">
    <location>
        <begin position="251"/>
        <end position="277"/>
    </location>
</feature>
<dbReference type="Pfam" id="PF07690">
    <property type="entry name" value="MFS_1"/>
    <property type="match status" value="1"/>
</dbReference>
<evidence type="ECO:0000259" key="5">
    <source>
        <dbReference type="PROSITE" id="PS50850"/>
    </source>
</evidence>
<feature type="transmembrane region" description="Helical" evidence="4">
    <location>
        <begin position="68"/>
        <end position="86"/>
    </location>
</feature>
<dbReference type="PROSITE" id="PS50850">
    <property type="entry name" value="MFS"/>
    <property type="match status" value="1"/>
</dbReference>